<dbReference type="GO" id="GO:0006167">
    <property type="term" value="P:AMP biosynthetic process"/>
    <property type="evidence" value="ECO:0007669"/>
    <property type="project" value="TreeGrafter"/>
</dbReference>
<evidence type="ECO:0000256" key="2">
    <source>
        <dbReference type="RuleBase" id="RU003476"/>
    </source>
</evidence>
<dbReference type="RefSeq" id="XP_016606878.1">
    <property type="nucleotide sequence ID" value="XM_016754023.1"/>
</dbReference>
<dbReference type="InterPro" id="IPR000086">
    <property type="entry name" value="NUDIX_hydrolase_dom"/>
</dbReference>
<sequence>MSITLLVYPTAPASLSTPHFTPEVLASPTSNLACDIIVLTLGGTHDGAPDEKEACQEIAVRIRKEQGKGVFIILWSEQVSQSAIERTRWQKIGINMITCIPTHLTSVLSTLHTLLTLSPTNTMYPCPHCPACLPLEALQIHLPLYHTQEPNRKSSCPICGAHPRFLAVHVHTHNTEPGHRLPLFALVVCIKDNKVLLVDEVAGQGWWIPGGGVDPGEDFCEAATREVWEETGMEVELKGVLRIEVSPGEGYPRMRVIFYAEPISTSPPPKSIPDYESAGACFVSPTELDSLPLRGREPVLWCTYLQQGGIIHSLSVMGKEWARPAIGS</sequence>
<evidence type="ECO:0000313" key="5">
    <source>
        <dbReference type="Proteomes" id="UP000053201"/>
    </source>
</evidence>
<feature type="domain" description="Nudix hydrolase" evidence="3">
    <location>
        <begin position="163"/>
        <end position="305"/>
    </location>
</feature>
<dbReference type="GO" id="GO:0006754">
    <property type="term" value="P:ATP biosynthetic process"/>
    <property type="evidence" value="ECO:0007669"/>
    <property type="project" value="TreeGrafter"/>
</dbReference>
<dbReference type="InterPro" id="IPR020084">
    <property type="entry name" value="NUDIX_hydrolase_CS"/>
</dbReference>
<keyword evidence="1 2" id="KW-0378">Hydrolase</keyword>
<accession>A0A0L0HDK5</accession>
<comment type="similarity">
    <text evidence="2">Belongs to the Nudix hydrolase family.</text>
</comment>
<dbReference type="PROSITE" id="PS51462">
    <property type="entry name" value="NUDIX"/>
    <property type="match status" value="1"/>
</dbReference>
<reference evidence="4 5" key="1">
    <citation type="submission" date="2009-08" db="EMBL/GenBank/DDBJ databases">
        <title>The Genome Sequence of Spizellomyces punctatus strain DAOM BR117.</title>
        <authorList>
            <consortium name="The Broad Institute Genome Sequencing Platform"/>
            <person name="Russ C."/>
            <person name="Cuomo C."/>
            <person name="Shea T."/>
            <person name="Young S.K."/>
            <person name="Zeng Q."/>
            <person name="Koehrsen M."/>
            <person name="Haas B."/>
            <person name="Borodovsky M."/>
            <person name="Guigo R."/>
            <person name="Alvarado L."/>
            <person name="Berlin A."/>
            <person name="Bochicchio J."/>
            <person name="Borenstein D."/>
            <person name="Chapman S."/>
            <person name="Chen Z."/>
            <person name="Engels R."/>
            <person name="Freedman E."/>
            <person name="Gellesch M."/>
            <person name="Goldberg J."/>
            <person name="Griggs A."/>
            <person name="Gujja S."/>
            <person name="Heiman D."/>
            <person name="Hepburn T."/>
            <person name="Howarth C."/>
            <person name="Jen D."/>
            <person name="Larson L."/>
            <person name="Lewis B."/>
            <person name="Mehta T."/>
            <person name="Park D."/>
            <person name="Pearson M."/>
            <person name="Roberts A."/>
            <person name="Saif S."/>
            <person name="Shenoy N."/>
            <person name="Sisk P."/>
            <person name="Stolte C."/>
            <person name="Sykes S."/>
            <person name="Thomson T."/>
            <person name="Walk T."/>
            <person name="White J."/>
            <person name="Yandava C."/>
            <person name="Burger G."/>
            <person name="Gray M.W."/>
            <person name="Holland P.W.H."/>
            <person name="King N."/>
            <person name="Lang F.B.F."/>
            <person name="Roger A.J."/>
            <person name="Ruiz-Trillo I."/>
            <person name="Lander E."/>
            <person name="Nusbaum C."/>
        </authorList>
    </citation>
    <scope>NUCLEOTIDE SEQUENCE [LARGE SCALE GENOMIC DNA]</scope>
    <source>
        <strain evidence="4 5">DAOM BR117</strain>
    </source>
</reference>
<name>A0A0L0HDK5_SPIPD</name>
<dbReference type="EMBL" id="KQ257459">
    <property type="protein sequence ID" value="KNC98838.1"/>
    <property type="molecule type" value="Genomic_DNA"/>
</dbReference>
<evidence type="ECO:0000259" key="3">
    <source>
        <dbReference type="PROSITE" id="PS51462"/>
    </source>
</evidence>
<dbReference type="Proteomes" id="UP000053201">
    <property type="component" value="Unassembled WGS sequence"/>
</dbReference>
<dbReference type="eggNOG" id="ENOG502QRT6">
    <property type="taxonomic scope" value="Eukaryota"/>
</dbReference>
<dbReference type="CDD" id="cd02883">
    <property type="entry name" value="NUDIX_Hydrolase"/>
    <property type="match status" value="1"/>
</dbReference>
<dbReference type="OMA" id="RMRFIFY"/>
<evidence type="ECO:0000256" key="1">
    <source>
        <dbReference type="ARBA" id="ARBA00022801"/>
    </source>
</evidence>
<dbReference type="PRINTS" id="PR00502">
    <property type="entry name" value="NUDIXFAMILY"/>
</dbReference>
<dbReference type="STRING" id="645134.A0A0L0HDK5"/>
<dbReference type="InterPro" id="IPR051325">
    <property type="entry name" value="Nudix_hydrolase_domain"/>
</dbReference>
<dbReference type="SUPFAM" id="SSF55811">
    <property type="entry name" value="Nudix"/>
    <property type="match status" value="1"/>
</dbReference>
<dbReference type="PROSITE" id="PS00893">
    <property type="entry name" value="NUDIX_BOX"/>
    <property type="match status" value="1"/>
</dbReference>
<dbReference type="PANTHER" id="PTHR21340">
    <property type="entry name" value="DIADENOSINE 5,5-P1,P4-TETRAPHOSPHATE PYROPHOSPHOHYDROLASE MUTT"/>
    <property type="match status" value="1"/>
</dbReference>
<evidence type="ECO:0000313" key="4">
    <source>
        <dbReference type="EMBL" id="KNC98838.1"/>
    </source>
</evidence>
<organism evidence="4 5">
    <name type="scientific">Spizellomyces punctatus (strain DAOM BR117)</name>
    <dbReference type="NCBI Taxonomy" id="645134"/>
    <lineage>
        <taxon>Eukaryota</taxon>
        <taxon>Fungi</taxon>
        <taxon>Fungi incertae sedis</taxon>
        <taxon>Chytridiomycota</taxon>
        <taxon>Chytridiomycota incertae sedis</taxon>
        <taxon>Chytridiomycetes</taxon>
        <taxon>Spizellomycetales</taxon>
        <taxon>Spizellomycetaceae</taxon>
        <taxon>Spizellomyces</taxon>
    </lineage>
</organism>
<protein>
    <recommendedName>
        <fullName evidence="3">Nudix hydrolase domain-containing protein</fullName>
    </recommendedName>
</protein>
<proteinExistence type="inferred from homology"/>
<keyword evidence="5" id="KW-1185">Reference proteome</keyword>
<dbReference type="AlphaFoldDB" id="A0A0L0HDK5"/>
<dbReference type="InParanoid" id="A0A0L0HDK5"/>
<dbReference type="VEuPathDB" id="FungiDB:SPPG_05812"/>
<dbReference type="InterPro" id="IPR015797">
    <property type="entry name" value="NUDIX_hydrolase-like_dom_sf"/>
</dbReference>
<dbReference type="GeneID" id="27689164"/>
<gene>
    <name evidence="4" type="ORF">SPPG_05812</name>
</gene>
<dbReference type="Gene3D" id="3.90.79.10">
    <property type="entry name" value="Nucleoside Triphosphate Pyrophosphohydrolase"/>
    <property type="match status" value="1"/>
</dbReference>
<dbReference type="OrthoDB" id="447842at2759"/>
<dbReference type="InterPro" id="IPR020476">
    <property type="entry name" value="Nudix_hydrolase"/>
</dbReference>
<dbReference type="PANTHER" id="PTHR21340:SF0">
    <property type="entry name" value="BIS(5'-NUCLEOSYL)-TETRAPHOSPHATASE [ASYMMETRICAL]"/>
    <property type="match status" value="1"/>
</dbReference>
<dbReference type="GO" id="GO:0004081">
    <property type="term" value="F:bis(5'-nucleosyl)-tetraphosphatase (asymmetrical) activity"/>
    <property type="evidence" value="ECO:0007669"/>
    <property type="project" value="TreeGrafter"/>
</dbReference>
<dbReference type="Pfam" id="PF00293">
    <property type="entry name" value="NUDIX"/>
    <property type="match status" value="1"/>
</dbReference>